<dbReference type="EMBL" id="BK015128">
    <property type="protein sequence ID" value="DAD92134.1"/>
    <property type="molecule type" value="Genomic_DNA"/>
</dbReference>
<sequence>MYRQSFITQKTRECSRSYTAPGCALSWCCVNK</sequence>
<proteinExistence type="predicted"/>
<protein>
    <submittedName>
        <fullName evidence="1">Uncharacterized protein</fullName>
    </submittedName>
</protein>
<organism evidence="1">
    <name type="scientific">Myoviridae sp. ct0Tg8</name>
    <dbReference type="NCBI Taxonomy" id="2826598"/>
    <lineage>
        <taxon>Viruses</taxon>
        <taxon>Duplodnaviria</taxon>
        <taxon>Heunggongvirae</taxon>
        <taxon>Uroviricota</taxon>
        <taxon>Caudoviricetes</taxon>
    </lineage>
</organism>
<reference evidence="1" key="1">
    <citation type="journal article" date="2021" name="Proc. Natl. Acad. Sci. U.S.A.">
        <title>A Catalog of Tens of Thousands of Viruses from Human Metagenomes Reveals Hidden Associations with Chronic Diseases.</title>
        <authorList>
            <person name="Tisza M.J."/>
            <person name="Buck C.B."/>
        </authorList>
    </citation>
    <scope>NUCLEOTIDE SEQUENCE</scope>
    <source>
        <strain evidence="1">Ct0Tg8</strain>
    </source>
</reference>
<accession>A0A8S5NBQ8</accession>
<name>A0A8S5NBQ8_9CAUD</name>
<evidence type="ECO:0000313" key="1">
    <source>
        <dbReference type="EMBL" id="DAD92134.1"/>
    </source>
</evidence>